<accession>A0ABT6Q3A3</accession>
<evidence type="ECO:0000313" key="3">
    <source>
        <dbReference type="Proteomes" id="UP001431634"/>
    </source>
</evidence>
<comment type="caution">
    <text evidence="2">The sequence shown here is derived from an EMBL/GenBank/DDBJ whole genome shotgun (WGS) entry which is preliminary data.</text>
</comment>
<feature type="domain" description="DUF7832" evidence="1">
    <location>
        <begin position="17"/>
        <end position="74"/>
    </location>
</feature>
<name>A0ABT6Q3A3_9PROT</name>
<protein>
    <recommendedName>
        <fullName evidence="1">DUF7832 domain-containing protein</fullName>
    </recommendedName>
</protein>
<keyword evidence="3" id="KW-1185">Reference proteome</keyword>
<proteinExistence type="predicted"/>
<reference evidence="2" key="1">
    <citation type="submission" date="2023-05" db="EMBL/GenBank/DDBJ databases">
        <title>Whole genome sequence of Commensalibacter sp.</title>
        <authorList>
            <person name="Charoenyingcharoen P."/>
            <person name="Yukphan P."/>
        </authorList>
    </citation>
    <scope>NUCLEOTIDE SEQUENCE</scope>
    <source>
        <strain evidence="2">TBRC 16381</strain>
    </source>
</reference>
<dbReference type="RefSeq" id="WP_281448102.1">
    <property type="nucleotide sequence ID" value="NZ_JASBAO010000001.1"/>
</dbReference>
<sequence length="120" mass="14416">MAYDKAKYHFGADLLSKVEQQSEDYSVLDLLFDLNDSVLMDEDFNQDGVEFADAYYNDTSLFFKKYERYLQDYNGLDLDFLEGAKEHSYYYVQFSDQNYEKVKKLLDQRYQHFLELEAKN</sequence>
<evidence type="ECO:0000313" key="2">
    <source>
        <dbReference type="EMBL" id="MDI2090989.1"/>
    </source>
</evidence>
<dbReference type="InterPro" id="IPR057154">
    <property type="entry name" value="DUF7832"/>
</dbReference>
<organism evidence="2 3">
    <name type="scientific">Commensalibacter oyaizuii</name>
    <dbReference type="NCBI Taxonomy" id="3043873"/>
    <lineage>
        <taxon>Bacteria</taxon>
        <taxon>Pseudomonadati</taxon>
        <taxon>Pseudomonadota</taxon>
        <taxon>Alphaproteobacteria</taxon>
        <taxon>Acetobacterales</taxon>
        <taxon>Acetobacteraceae</taxon>
    </lineage>
</organism>
<dbReference type="Proteomes" id="UP001431634">
    <property type="component" value="Unassembled WGS sequence"/>
</dbReference>
<dbReference type="Pfam" id="PF25191">
    <property type="entry name" value="DUF7832"/>
    <property type="match status" value="1"/>
</dbReference>
<evidence type="ECO:0000259" key="1">
    <source>
        <dbReference type="Pfam" id="PF25191"/>
    </source>
</evidence>
<gene>
    <name evidence="2" type="ORF">QJV27_06315</name>
</gene>
<dbReference type="EMBL" id="JASBAO010000001">
    <property type="protein sequence ID" value="MDI2090989.1"/>
    <property type="molecule type" value="Genomic_DNA"/>
</dbReference>